<dbReference type="Pfam" id="PF13715">
    <property type="entry name" value="CarbopepD_reg_2"/>
    <property type="match status" value="1"/>
</dbReference>
<keyword evidence="1" id="KW-0813">Transport</keyword>
<comment type="subcellular location">
    <subcellularLocation>
        <location evidence="1">Cell outer membrane</location>
        <topology evidence="1">Multi-pass membrane protein</topology>
    </subcellularLocation>
</comment>
<dbReference type="Pfam" id="PF08487">
    <property type="entry name" value="VIT"/>
    <property type="match status" value="1"/>
</dbReference>
<dbReference type="Gene3D" id="2.60.40.1120">
    <property type="entry name" value="Carboxypeptidase-like, regulatory domain"/>
    <property type="match status" value="1"/>
</dbReference>
<dbReference type="Proteomes" id="UP000218263">
    <property type="component" value="Chromosome"/>
</dbReference>
<dbReference type="InterPro" id="IPR037066">
    <property type="entry name" value="Plug_dom_sf"/>
</dbReference>
<dbReference type="PANTHER" id="PTHR45737">
    <property type="entry name" value="VON WILLEBRAND FACTOR A DOMAIN-CONTAINING PROTEIN 5A"/>
    <property type="match status" value="1"/>
</dbReference>
<dbReference type="RefSeq" id="WP_183476348.1">
    <property type="nucleotide sequence ID" value="NZ_AP017313.1"/>
</dbReference>
<dbReference type="SUPFAM" id="SSF49464">
    <property type="entry name" value="Carboxypeptidase regulatory domain-like"/>
    <property type="match status" value="1"/>
</dbReference>
<gene>
    <name evidence="2" type="ORF">MgSA37_00584</name>
</gene>
<dbReference type="PROSITE" id="PS52016">
    <property type="entry name" value="TONB_DEPENDENT_REC_3"/>
    <property type="match status" value="1"/>
</dbReference>
<evidence type="ECO:0000256" key="1">
    <source>
        <dbReference type="PROSITE-ProRule" id="PRU01360"/>
    </source>
</evidence>
<keyword evidence="1" id="KW-0472">Membrane</keyword>
<reference evidence="2 3" key="1">
    <citation type="submission" date="2015-12" db="EMBL/GenBank/DDBJ databases">
        <title>Genome sequence of Mucilaginibacter gotjawali.</title>
        <authorList>
            <person name="Lee J.S."/>
            <person name="Lee K.C."/>
            <person name="Kim K.K."/>
            <person name="Lee B.W."/>
        </authorList>
    </citation>
    <scope>NUCLEOTIDE SEQUENCE [LARGE SCALE GENOMIC DNA]</scope>
    <source>
        <strain evidence="2 3">SA3-7</strain>
    </source>
</reference>
<comment type="similarity">
    <text evidence="1">Belongs to the TonB-dependent receptor family.</text>
</comment>
<dbReference type="Pfam" id="PF09906">
    <property type="entry name" value="DUF2135"/>
    <property type="match status" value="1"/>
</dbReference>
<dbReference type="InterPro" id="IPR023997">
    <property type="entry name" value="TonB-dep_OMP_SusC/RagA_CS"/>
</dbReference>
<proteinExistence type="inferred from homology"/>
<name>A0A120MY24_9SPHI</name>
<dbReference type="InterPro" id="IPR013694">
    <property type="entry name" value="VIT"/>
</dbReference>
<organism evidence="2 3">
    <name type="scientific">Mucilaginibacter gotjawali</name>
    <dbReference type="NCBI Taxonomy" id="1550579"/>
    <lineage>
        <taxon>Bacteria</taxon>
        <taxon>Pseudomonadati</taxon>
        <taxon>Bacteroidota</taxon>
        <taxon>Sphingobacteriia</taxon>
        <taxon>Sphingobacteriales</taxon>
        <taxon>Sphingobacteriaceae</taxon>
        <taxon>Mucilaginibacter</taxon>
    </lineage>
</organism>
<dbReference type="AlphaFoldDB" id="A0A120MY24"/>
<dbReference type="InterPro" id="IPR019220">
    <property type="entry name" value="DUF2135"/>
</dbReference>
<dbReference type="InterPro" id="IPR008969">
    <property type="entry name" value="CarboxyPept-like_regulatory"/>
</dbReference>
<dbReference type="Pfam" id="PF07715">
    <property type="entry name" value="Plug"/>
    <property type="match status" value="1"/>
</dbReference>
<dbReference type="Gene3D" id="1.25.40.10">
    <property type="entry name" value="Tetratricopeptide repeat domain"/>
    <property type="match status" value="1"/>
</dbReference>
<dbReference type="InterPro" id="IPR011990">
    <property type="entry name" value="TPR-like_helical_dom_sf"/>
</dbReference>
<dbReference type="InterPro" id="IPR039426">
    <property type="entry name" value="TonB-dep_rcpt-like"/>
</dbReference>
<dbReference type="InterPro" id="IPR012910">
    <property type="entry name" value="Plug_dom"/>
</dbReference>
<dbReference type="GO" id="GO:0009279">
    <property type="term" value="C:cell outer membrane"/>
    <property type="evidence" value="ECO:0007669"/>
    <property type="project" value="UniProtKB-SubCell"/>
</dbReference>
<protein>
    <submittedName>
        <fullName evidence="2">TonB-dependent Receptor Plug Domain protein</fullName>
    </submittedName>
</protein>
<dbReference type="Gene3D" id="2.170.130.10">
    <property type="entry name" value="TonB-dependent receptor, plug domain"/>
    <property type="match status" value="1"/>
</dbReference>
<keyword evidence="1" id="KW-1134">Transmembrane beta strand</keyword>
<keyword evidence="1" id="KW-0812">Transmembrane</keyword>
<dbReference type="SUPFAM" id="SSF56935">
    <property type="entry name" value="Porins"/>
    <property type="match status" value="1"/>
</dbReference>
<dbReference type="KEGG" id="mgot:MgSA37_00584"/>
<dbReference type="SUPFAM" id="SSF48452">
    <property type="entry name" value="TPR-like"/>
    <property type="match status" value="1"/>
</dbReference>
<evidence type="ECO:0000313" key="2">
    <source>
        <dbReference type="EMBL" id="BAU52423.1"/>
    </source>
</evidence>
<keyword evidence="2" id="KW-0675">Receptor</keyword>
<dbReference type="EMBL" id="AP017313">
    <property type="protein sequence ID" value="BAU52423.1"/>
    <property type="molecule type" value="Genomic_DNA"/>
</dbReference>
<keyword evidence="1" id="KW-0998">Cell outer membrane</keyword>
<dbReference type="PANTHER" id="PTHR45737:SF6">
    <property type="entry name" value="VON WILLEBRAND FACTOR A DOMAIN-CONTAINING PROTEIN 5A"/>
    <property type="match status" value="1"/>
</dbReference>
<dbReference type="NCBIfam" id="TIGR04057">
    <property type="entry name" value="SusC_RagA_signa"/>
    <property type="match status" value="1"/>
</dbReference>
<evidence type="ECO:0000313" key="3">
    <source>
        <dbReference type="Proteomes" id="UP000218263"/>
    </source>
</evidence>
<sequence length="1218" mass="133859">MKKLTYFLVPVLVLLIIHVPAAFGQSPQLTVDGKSNNGVKLQQLKIDVAVYGNISRTTWQMTFYNTTSRILEGTLSFPLKDGISVSRYALDINGKMREAVPVDRGKGTAVFEAVERRRIDPGLLEKVEGNTFRTRIYPINPHSTRTVIIGYEEEIPLANNGELKFTLPLNVKDTVEKFSLSASVIQSAAAPVTDNTGGDNLQFDKHQNTYLAAIDKINYVPNHSLSFSIPKPVDAAEVMIQALGNKYYYFINTTLQPQIVNKALPHRIGLLWDASLSGAARDGKKEFALLDAYFKKVNNAEITLVTFSNTIINTKTYTIANGNWAELKAALEHTIYDGATDFGKINLAQYPADEYLLMSDGHQTFGEKTIRLNNKPVYCINSSASADYSNLKLIALKTGGELIDLTSTDSLKALNSLTTQPLRFLGIKVSGTVEENYPSLRVAVDRTFSIAGITRDPNQVLTLQYGYGDKVSYEKAVTLDLSKDEVDDVDVAKLWAQKKISELDINYNANRQDIESLGKRFGIVTRNTSLIVLESVNDYITYNIEPPAELREQFDAIMKQRGVNNQQERENIGTAEAMQTELNNWWGADFKPKEIKVAAVKPNPPARPRIRRRSTRMQVPAGTYLANLTGRIIASDDHQPIVGATVQVKGGNTGAVTDVNGHFSLRGNAGSELVISFIGFQTGEVRVTGSDLGDIELRPVSSQLNEVVVTGYATQKRVSVTGSVTTVTPATVRETPPTVRDIEVANADQTKVVVASDAKVNNPAATQMGYSTATVTAKDLNQPVTGIAYGLSARVSGVVVSPDNASQTTAPVDTSLFVRKASAGAAEKYVLRGNASLSNAGGPPLYVVDGVQVNDVSKLNPNDIKTINVLKDASATAIYGVAGANGVIIVTTKNAKPTPANANSHIGNQTPDGDISVTYQPVDADYLKTIRKTDKALQYFKYLELRTSFGSNPIYYFDVAEHFIKTGNRELGERILSNLAELDLGSYELYKMLGYKLKQQGDVEGEVFAFKKVTELRPLDPQSFRDYGLALEDAGEHQRALDVLYDAMTKSYTSDADALYDGIQEIFLPEINRIIALHKGKLNLSAIPKTMIEAMPVDIRIVMDWNMNNTDIDLWVTDPNGEKCYYSHNRTAIGGRISHDMTQGFGPEQFLLKKAIKGTYKIEINYYGDRQVTIAGPTTIMAEMFTHYGTPDEKKEIIVLQMKKDANGAVYVGDLDFK</sequence>
<dbReference type="PROSITE" id="PS51468">
    <property type="entry name" value="VIT"/>
    <property type="match status" value="1"/>
</dbReference>
<keyword evidence="3" id="KW-1185">Reference proteome</keyword>
<accession>A0A120MY24</accession>